<organism evidence="2 3">
    <name type="scientific">Triparma retinervis</name>
    <dbReference type="NCBI Taxonomy" id="2557542"/>
    <lineage>
        <taxon>Eukaryota</taxon>
        <taxon>Sar</taxon>
        <taxon>Stramenopiles</taxon>
        <taxon>Ochrophyta</taxon>
        <taxon>Bolidophyceae</taxon>
        <taxon>Parmales</taxon>
        <taxon>Triparmaceae</taxon>
        <taxon>Triparma</taxon>
    </lineage>
</organism>
<name>A0A9W7A5S3_9STRA</name>
<dbReference type="PANTHER" id="PTHR20921">
    <property type="entry name" value="TRANSMEMBRANE PROTEIN 222"/>
    <property type="match status" value="1"/>
</dbReference>
<comment type="caution">
    <text evidence="2">The sequence shown here is derived from an EMBL/GenBank/DDBJ whole genome shotgun (WGS) entry which is preliminary data.</text>
</comment>
<dbReference type="OrthoDB" id="267284at2759"/>
<dbReference type="PANTHER" id="PTHR20921:SF0">
    <property type="entry name" value="TRANSMEMBRANE PROTEIN 222"/>
    <property type="match status" value="1"/>
</dbReference>
<reference evidence="2" key="1">
    <citation type="submission" date="2022-07" db="EMBL/GenBank/DDBJ databases">
        <title>Genome analysis of Parmales, a sister group of diatoms, reveals the evolutionary specialization of diatoms from phago-mixotrophs to photoautotrophs.</title>
        <authorList>
            <person name="Ban H."/>
            <person name="Sato S."/>
            <person name="Yoshikawa S."/>
            <person name="Kazumasa Y."/>
            <person name="Nakamura Y."/>
            <person name="Ichinomiya M."/>
            <person name="Saitoh K."/>
            <person name="Sato N."/>
            <person name="Blanc-Mathieu R."/>
            <person name="Endo H."/>
            <person name="Kuwata A."/>
            <person name="Ogata H."/>
        </authorList>
    </citation>
    <scope>NUCLEOTIDE SEQUENCE</scope>
</reference>
<keyword evidence="1" id="KW-1133">Transmembrane helix</keyword>
<accession>A0A9W7A5S3</accession>
<feature type="transmembrane region" description="Helical" evidence="1">
    <location>
        <begin position="150"/>
        <end position="167"/>
    </location>
</feature>
<evidence type="ECO:0000256" key="1">
    <source>
        <dbReference type="SAM" id="Phobius"/>
    </source>
</evidence>
<evidence type="ECO:0008006" key="4">
    <source>
        <dbReference type="Google" id="ProtNLM"/>
    </source>
</evidence>
<feature type="transmembrane region" description="Helical" evidence="1">
    <location>
        <begin position="128"/>
        <end position="144"/>
    </location>
</feature>
<keyword evidence="1" id="KW-0472">Membrane</keyword>
<dbReference type="Pfam" id="PF05608">
    <property type="entry name" value="RTE1"/>
    <property type="match status" value="2"/>
</dbReference>
<dbReference type="AlphaFoldDB" id="A0A9W7A5S3"/>
<dbReference type="Proteomes" id="UP001165082">
    <property type="component" value="Unassembled WGS sequence"/>
</dbReference>
<keyword evidence="3" id="KW-1185">Reference proteome</keyword>
<protein>
    <recommendedName>
        <fullName evidence="4">Transmembrane protein 222</fullName>
    </recommendedName>
</protein>
<keyword evidence="1" id="KW-0812">Transmembrane</keyword>
<proteinExistence type="predicted"/>
<dbReference type="EMBL" id="BRXZ01001242">
    <property type="protein sequence ID" value="GMH66297.1"/>
    <property type="molecule type" value="Genomic_DNA"/>
</dbReference>
<evidence type="ECO:0000313" key="3">
    <source>
        <dbReference type="Proteomes" id="UP001165082"/>
    </source>
</evidence>
<dbReference type="InterPro" id="IPR008496">
    <property type="entry name" value="TMEM222/RTE1"/>
</dbReference>
<evidence type="ECO:0000313" key="2">
    <source>
        <dbReference type="EMBL" id="GMH66297.1"/>
    </source>
</evidence>
<gene>
    <name evidence="2" type="ORF">TrRE_jg6310</name>
</gene>
<sequence length="169" mass="19000">MSSPPQTFSDISNAPPNLPMALTWSPLPPITWFCPLIGHTGISFSPSTSSGHISDFQGPYFVSTAGHMAFGPPTRYIKIADVDPQTWDEGVHHANRIYAGRMHNICCDNCHSHVCCALNHMGYKGFRRWNMVILAFYIFFAGRFDSFWDFLKTFGPFTVLFIVVMVMKG</sequence>